<gene>
    <name evidence="4" type="ORF">I5776_19120</name>
</gene>
<feature type="coiled-coil region" evidence="1">
    <location>
        <begin position="390"/>
        <end position="466"/>
    </location>
</feature>
<feature type="domain" description="Resolvase/invertase-type recombinase catalytic" evidence="2">
    <location>
        <begin position="28"/>
        <end position="172"/>
    </location>
</feature>
<keyword evidence="1" id="KW-0175">Coiled coil</keyword>
<evidence type="ECO:0000313" key="5">
    <source>
        <dbReference type="Proteomes" id="UP000595691"/>
    </source>
</evidence>
<dbReference type="Proteomes" id="UP000595691">
    <property type="component" value="Chromosome"/>
</dbReference>
<dbReference type="PROSITE" id="PS51736">
    <property type="entry name" value="RECOMBINASES_3"/>
    <property type="match status" value="1"/>
</dbReference>
<evidence type="ECO:0000259" key="2">
    <source>
        <dbReference type="PROSITE" id="PS51736"/>
    </source>
</evidence>
<dbReference type="InterPro" id="IPR006119">
    <property type="entry name" value="Resolv_N"/>
</dbReference>
<dbReference type="EMBL" id="CP065425">
    <property type="protein sequence ID" value="QQZ09068.1"/>
    <property type="molecule type" value="Genomic_DNA"/>
</dbReference>
<dbReference type="SMART" id="SM00857">
    <property type="entry name" value="Resolvase"/>
    <property type="match status" value="1"/>
</dbReference>
<dbReference type="Pfam" id="PF07508">
    <property type="entry name" value="Recombinase"/>
    <property type="match status" value="1"/>
</dbReference>
<dbReference type="SUPFAM" id="SSF53041">
    <property type="entry name" value="Resolvase-like"/>
    <property type="match status" value="1"/>
</dbReference>
<sequence length="518" mass="60636">MRFAMANDINNDKANKILEDYLSGKPLRVAVIIRVSTTKEEQKTSLANQEKLFKQMIEEKGWILYDFYADVKSGTKYNRKGLDQLIQDAKDEKFDLILSKELSRLARNVPLSYKLKDIISKNNIHIKTLDGAIDTLNKNQDNFGLYAWLYQKESQNTSDRIKQALRTNAKDGEFIGSLAPYGYYVKNKTLYIRNDNTPEIVRRIFREYIEGRGFDAIARNLYNEGIPTPSQISEKINASDKWHGSTIKKILMNPHYIGMLVQCRDTKPSVIDERKKVQEKDYAIKENTHEAIVSPEIYWAAQDLIISRSRTRPQQEKHFFTNTIFCEDCGRGMHYKKNRKGYVCGNYNKHGEKACTPHYIKEDQIINVILNDLSKVSLQMKLEDKFDIIKRKINKKIANETKEIARAERELTTLKKDIIKLTKDFSKRKIRPEAYKLTIKDIEEDINKIEKKKIELELKISNTKQKINIDKIQAEINDYIKFDQLTSELIHLLINRIEVKEYGDIKIYYRVSDKSFMN</sequence>
<dbReference type="InterPro" id="IPR038109">
    <property type="entry name" value="DNA_bind_recomb_sf"/>
</dbReference>
<dbReference type="InterPro" id="IPR036162">
    <property type="entry name" value="Resolvase-like_N_sf"/>
</dbReference>
<dbReference type="Pfam" id="PF13408">
    <property type="entry name" value="Zn_ribbon_recom"/>
    <property type="match status" value="1"/>
</dbReference>
<dbReference type="InterPro" id="IPR025827">
    <property type="entry name" value="Zn_ribbon_recom_dom"/>
</dbReference>
<dbReference type="Pfam" id="PF00239">
    <property type="entry name" value="Resolvase"/>
    <property type="match status" value="1"/>
</dbReference>
<evidence type="ECO:0000256" key="1">
    <source>
        <dbReference type="SAM" id="Coils"/>
    </source>
</evidence>
<keyword evidence="5" id="KW-1185">Reference proteome</keyword>
<dbReference type="PROSITE" id="PS51737">
    <property type="entry name" value="RECOMBINASE_DNA_BIND"/>
    <property type="match status" value="1"/>
</dbReference>
<reference evidence="4 5" key="1">
    <citation type="submission" date="2020-11" db="EMBL/GenBank/DDBJ databases">
        <title>Taxonomic evaluation of the Bacillus sporothermodurans group of bacteria based on whole genome sequences.</title>
        <authorList>
            <person name="Fiedler G."/>
            <person name="Herbstmann A.-D."/>
            <person name="Doll E."/>
            <person name="Wenning M."/>
            <person name="Brinks E."/>
            <person name="Kabisch J."/>
            <person name="Breitenwieser F."/>
            <person name="Lappann M."/>
            <person name="Boehnlein C."/>
            <person name="Franz C."/>
        </authorList>
    </citation>
    <scope>NUCLEOTIDE SEQUENCE [LARGE SCALE GENOMIC DNA]</scope>
    <source>
        <strain evidence="4 5">JCM 19841</strain>
    </source>
</reference>
<organism evidence="4 5">
    <name type="scientific">Heyndrickxia vini</name>
    <dbReference type="NCBI Taxonomy" id="1476025"/>
    <lineage>
        <taxon>Bacteria</taxon>
        <taxon>Bacillati</taxon>
        <taxon>Bacillota</taxon>
        <taxon>Bacilli</taxon>
        <taxon>Bacillales</taxon>
        <taxon>Bacillaceae</taxon>
        <taxon>Heyndrickxia</taxon>
    </lineage>
</organism>
<evidence type="ECO:0000259" key="3">
    <source>
        <dbReference type="PROSITE" id="PS51737"/>
    </source>
</evidence>
<name>A0ABX7E008_9BACI</name>
<dbReference type="InterPro" id="IPR011109">
    <property type="entry name" value="DNA_bind_recombinase_dom"/>
</dbReference>
<dbReference type="PANTHER" id="PTHR30461">
    <property type="entry name" value="DNA-INVERTASE FROM LAMBDOID PROPHAGE"/>
    <property type="match status" value="1"/>
</dbReference>
<dbReference type="Gene3D" id="3.90.1750.20">
    <property type="entry name" value="Putative Large Serine Recombinase, Chain B, Domain 2"/>
    <property type="match status" value="1"/>
</dbReference>
<feature type="domain" description="Recombinase" evidence="3">
    <location>
        <begin position="180"/>
        <end position="311"/>
    </location>
</feature>
<dbReference type="Gene3D" id="3.40.50.1390">
    <property type="entry name" value="Resolvase, N-terminal catalytic domain"/>
    <property type="match status" value="1"/>
</dbReference>
<protein>
    <submittedName>
        <fullName evidence="4">Recombinase family protein</fullName>
    </submittedName>
</protein>
<proteinExistence type="predicted"/>
<accession>A0ABX7E008</accession>
<dbReference type="PANTHER" id="PTHR30461:SF23">
    <property type="entry name" value="DNA RECOMBINASE-RELATED"/>
    <property type="match status" value="1"/>
</dbReference>
<dbReference type="InterPro" id="IPR050639">
    <property type="entry name" value="SSR_resolvase"/>
</dbReference>
<evidence type="ECO:0000313" key="4">
    <source>
        <dbReference type="EMBL" id="QQZ09068.1"/>
    </source>
</evidence>
<dbReference type="CDD" id="cd00338">
    <property type="entry name" value="Ser_Recombinase"/>
    <property type="match status" value="1"/>
</dbReference>